<feature type="non-terminal residue" evidence="2">
    <location>
        <position position="1"/>
    </location>
</feature>
<dbReference type="InterPro" id="IPR029526">
    <property type="entry name" value="PGBD"/>
</dbReference>
<gene>
    <name evidence="2" type="ORF">BU23DRAFT_490271</name>
</gene>
<feature type="domain" description="PiggyBac transposable element-derived protein" evidence="1">
    <location>
        <begin position="2"/>
        <end position="48"/>
    </location>
</feature>
<dbReference type="Proteomes" id="UP000800036">
    <property type="component" value="Unassembled WGS sequence"/>
</dbReference>
<evidence type="ECO:0000313" key="3">
    <source>
        <dbReference type="Proteomes" id="UP000800036"/>
    </source>
</evidence>
<name>A0A6A5UJS5_9PLEO</name>
<keyword evidence="3" id="KW-1185">Reference proteome</keyword>
<dbReference type="Pfam" id="PF13843">
    <property type="entry name" value="DDE_Tnp_1_7"/>
    <property type="match status" value="1"/>
</dbReference>
<dbReference type="EMBL" id="ML976767">
    <property type="protein sequence ID" value="KAF1965171.1"/>
    <property type="molecule type" value="Genomic_DNA"/>
</dbReference>
<dbReference type="AlphaFoldDB" id="A0A6A5UJS5"/>
<organism evidence="2 3">
    <name type="scientific">Bimuria novae-zelandiae CBS 107.79</name>
    <dbReference type="NCBI Taxonomy" id="1447943"/>
    <lineage>
        <taxon>Eukaryota</taxon>
        <taxon>Fungi</taxon>
        <taxon>Dikarya</taxon>
        <taxon>Ascomycota</taxon>
        <taxon>Pezizomycotina</taxon>
        <taxon>Dothideomycetes</taxon>
        <taxon>Pleosporomycetidae</taxon>
        <taxon>Pleosporales</taxon>
        <taxon>Massarineae</taxon>
        <taxon>Didymosphaeriaceae</taxon>
        <taxon>Bimuria</taxon>
    </lineage>
</organism>
<reference evidence="2" key="1">
    <citation type="journal article" date="2020" name="Stud. Mycol.">
        <title>101 Dothideomycetes genomes: a test case for predicting lifestyles and emergence of pathogens.</title>
        <authorList>
            <person name="Haridas S."/>
            <person name="Albert R."/>
            <person name="Binder M."/>
            <person name="Bloem J."/>
            <person name="Labutti K."/>
            <person name="Salamov A."/>
            <person name="Andreopoulos B."/>
            <person name="Baker S."/>
            <person name="Barry K."/>
            <person name="Bills G."/>
            <person name="Bluhm B."/>
            <person name="Cannon C."/>
            <person name="Castanera R."/>
            <person name="Culley D."/>
            <person name="Daum C."/>
            <person name="Ezra D."/>
            <person name="Gonzalez J."/>
            <person name="Henrissat B."/>
            <person name="Kuo A."/>
            <person name="Liang C."/>
            <person name="Lipzen A."/>
            <person name="Lutzoni F."/>
            <person name="Magnuson J."/>
            <person name="Mondo S."/>
            <person name="Nolan M."/>
            <person name="Ohm R."/>
            <person name="Pangilinan J."/>
            <person name="Park H.-J."/>
            <person name="Ramirez L."/>
            <person name="Alfaro M."/>
            <person name="Sun H."/>
            <person name="Tritt A."/>
            <person name="Yoshinaga Y."/>
            <person name="Zwiers L.-H."/>
            <person name="Turgeon B."/>
            <person name="Goodwin S."/>
            <person name="Spatafora J."/>
            <person name="Crous P."/>
            <person name="Grigoriev I."/>
        </authorList>
    </citation>
    <scope>NUCLEOTIDE SEQUENCE</scope>
    <source>
        <strain evidence="2">CBS 107.79</strain>
    </source>
</reference>
<evidence type="ECO:0000259" key="1">
    <source>
        <dbReference type="Pfam" id="PF13843"/>
    </source>
</evidence>
<sequence length="49" mass="5278">VLAPGKHLCVDEAIARFTGRASEVVIIKTKPTPEGFKIWCLANDGVVLN</sequence>
<dbReference type="OrthoDB" id="3903104at2759"/>
<evidence type="ECO:0000313" key="2">
    <source>
        <dbReference type="EMBL" id="KAF1965171.1"/>
    </source>
</evidence>
<proteinExistence type="predicted"/>
<protein>
    <recommendedName>
        <fullName evidence="1">PiggyBac transposable element-derived protein domain-containing protein</fullName>
    </recommendedName>
</protein>
<accession>A0A6A5UJS5</accession>